<evidence type="ECO:0000259" key="6">
    <source>
        <dbReference type="Pfam" id="PF00685"/>
    </source>
</evidence>
<comment type="caution">
    <text evidence="7">The sequence shown here is derived from an EMBL/GenBank/DDBJ whole genome shotgun (WGS) entry which is preliminary data.</text>
</comment>
<gene>
    <name evidence="7" type="ORF">RRG08_035415</name>
</gene>
<keyword evidence="1" id="KW-0808">Transferase</keyword>
<dbReference type="InterPro" id="IPR037359">
    <property type="entry name" value="NST/OST"/>
</dbReference>
<evidence type="ECO:0000256" key="3">
    <source>
        <dbReference type="PIRSR" id="PIRSR637359-1"/>
    </source>
</evidence>
<feature type="disulfide bond" evidence="5">
    <location>
        <begin position="242"/>
        <end position="253"/>
    </location>
</feature>
<accession>A0AAE0Y3E7</accession>
<dbReference type="PANTHER" id="PTHR10605">
    <property type="entry name" value="HEPARAN SULFATE SULFOTRANSFERASE"/>
    <property type="match status" value="1"/>
</dbReference>
<dbReference type="PANTHER" id="PTHR10605:SF65">
    <property type="entry name" value="GH20068P"/>
    <property type="match status" value="1"/>
</dbReference>
<dbReference type="InterPro" id="IPR000863">
    <property type="entry name" value="Sulfotransferase_dom"/>
</dbReference>
<feature type="binding site" evidence="4">
    <location>
        <begin position="54"/>
        <end position="58"/>
    </location>
    <ligand>
        <name>3'-phosphoadenylyl sulfate</name>
        <dbReference type="ChEBI" id="CHEBI:58339"/>
    </ligand>
</feature>
<feature type="binding site" evidence="4">
    <location>
        <position position="241"/>
    </location>
    <ligand>
        <name>3'-phosphoadenylyl sulfate</name>
        <dbReference type="ChEBI" id="CHEBI:58339"/>
    </ligand>
</feature>
<dbReference type="EMBL" id="JAWDGP010006989">
    <property type="protein sequence ID" value="KAK3731746.1"/>
    <property type="molecule type" value="Genomic_DNA"/>
</dbReference>
<feature type="binding site" evidence="4">
    <location>
        <position position="145"/>
    </location>
    <ligand>
        <name>3'-phosphoadenylyl sulfate</name>
        <dbReference type="ChEBI" id="CHEBI:58339"/>
    </ligand>
</feature>
<evidence type="ECO:0000256" key="2">
    <source>
        <dbReference type="ARBA" id="ARBA00023180"/>
    </source>
</evidence>
<dbReference type="Proteomes" id="UP001283361">
    <property type="component" value="Unassembled WGS sequence"/>
</dbReference>
<organism evidence="7 8">
    <name type="scientific">Elysia crispata</name>
    <name type="common">lettuce slug</name>
    <dbReference type="NCBI Taxonomy" id="231223"/>
    <lineage>
        <taxon>Eukaryota</taxon>
        <taxon>Metazoa</taxon>
        <taxon>Spiralia</taxon>
        <taxon>Lophotrochozoa</taxon>
        <taxon>Mollusca</taxon>
        <taxon>Gastropoda</taxon>
        <taxon>Heterobranchia</taxon>
        <taxon>Euthyneura</taxon>
        <taxon>Panpulmonata</taxon>
        <taxon>Sacoglossa</taxon>
        <taxon>Placobranchoidea</taxon>
        <taxon>Plakobranchidae</taxon>
        <taxon>Elysia</taxon>
    </lineage>
</organism>
<name>A0AAE0Y3E7_9GAST</name>
<dbReference type="AlphaFoldDB" id="A0AAE0Y3E7"/>
<evidence type="ECO:0000313" key="8">
    <source>
        <dbReference type="Proteomes" id="UP001283361"/>
    </source>
</evidence>
<evidence type="ECO:0000256" key="1">
    <source>
        <dbReference type="ARBA" id="ARBA00022679"/>
    </source>
</evidence>
<feature type="active site" description="For sulfotransferase activity" evidence="3">
    <location>
        <position position="54"/>
    </location>
</feature>
<protein>
    <recommendedName>
        <fullName evidence="6">Sulfotransferase domain-containing protein</fullName>
    </recommendedName>
</protein>
<feature type="domain" description="Sulfotransferase" evidence="6">
    <location>
        <begin position="45"/>
        <end position="250"/>
    </location>
</feature>
<keyword evidence="8" id="KW-1185">Reference proteome</keyword>
<dbReference type="Pfam" id="PF00685">
    <property type="entry name" value="Sulfotransfer_1"/>
    <property type="match status" value="1"/>
</dbReference>
<evidence type="ECO:0000256" key="5">
    <source>
        <dbReference type="PIRSR" id="PIRSR637359-3"/>
    </source>
</evidence>
<dbReference type="GO" id="GO:0008467">
    <property type="term" value="F:[heparan sulfate]-glucosamine 3-sulfotransferase activity"/>
    <property type="evidence" value="ECO:0007669"/>
    <property type="project" value="TreeGrafter"/>
</dbReference>
<feature type="binding site" evidence="4">
    <location>
        <begin position="258"/>
        <end position="262"/>
    </location>
    <ligand>
        <name>3'-phosphoadenylyl sulfate</name>
        <dbReference type="ChEBI" id="CHEBI:58339"/>
    </ligand>
</feature>
<keyword evidence="5" id="KW-1015">Disulfide bond</keyword>
<dbReference type="InterPro" id="IPR027417">
    <property type="entry name" value="P-loop_NTPase"/>
</dbReference>
<keyword evidence="2" id="KW-0325">Glycoprotein</keyword>
<evidence type="ECO:0000256" key="4">
    <source>
        <dbReference type="PIRSR" id="PIRSR637359-2"/>
    </source>
</evidence>
<evidence type="ECO:0000313" key="7">
    <source>
        <dbReference type="EMBL" id="KAK3731746.1"/>
    </source>
</evidence>
<proteinExistence type="predicted"/>
<dbReference type="Gene3D" id="3.40.50.300">
    <property type="entry name" value="P-loop containing nucleotide triphosphate hydrolases"/>
    <property type="match status" value="1"/>
</dbReference>
<reference evidence="7" key="1">
    <citation type="journal article" date="2023" name="G3 (Bethesda)">
        <title>A reference genome for the long-term kleptoplast-retaining sea slug Elysia crispata morphotype clarki.</title>
        <authorList>
            <person name="Eastman K.E."/>
            <person name="Pendleton A.L."/>
            <person name="Shaikh M.A."/>
            <person name="Suttiyut T."/>
            <person name="Ogas R."/>
            <person name="Tomko P."/>
            <person name="Gavelis G."/>
            <person name="Widhalm J.R."/>
            <person name="Wisecaver J.H."/>
        </authorList>
    </citation>
    <scope>NUCLEOTIDE SEQUENCE</scope>
    <source>
        <strain evidence="7">ECLA1</strain>
    </source>
</reference>
<dbReference type="SUPFAM" id="SSF52540">
    <property type="entry name" value="P-loop containing nucleoside triphosphate hydrolases"/>
    <property type="match status" value="1"/>
</dbReference>
<sequence length="331" mass="39212">MIRNLQYRPNKLSQHDFHWTVRTRGQYDASIYTAPEGEMPRKRFPQAVIIGAGKCGTRALIEFLNMHPQVVAAREEIHFFDLDHNFHKGLTWYLQRMRYSYSDQITLEKTPSYMWTQRARDEIYRLNSDMKLIVVLKDPVIRLVSQAIRNRDKDVSESLLVQEADGTLSVRENLHPVYWSIYVNYIVKWLRKFPITQLHVVDSSMLVKDPAGEVQKVERFLGIRPVLTKRNFHFDQQKGFYCKRPFYLQDIICLGNEKGKLHPTLPPEVKVLFYKFYRPHNEKLFKVIGKSLKAKQRWRPSNTDFRRLRDSLLAFADSLNPILNKELSRLD</sequence>